<dbReference type="AlphaFoldDB" id="A0A226MGE3"/>
<evidence type="ECO:0000256" key="1">
    <source>
        <dbReference type="ARBA" id="ARBA00023170"/>
    </source>
</evidence>
<dbReference type="Proteomes" id="UP000198323">
    <property type="component" value="Unassembled WGS sequence"/>
</dbReference>
<feature type="non-terminal residue" evidence="4">
    <location>
        <position position="1"/>
    </location>
</feature>
<feature type="domain" description="Ig-like" evidence="3">
    <location>
        <begin position="7"/>
        <end position="100"/>
    </location>
</feature>
<dbReference type="SMART" id="SM00406">
    <property type="entry name" value="IGv"/>
    <property type="match status" value="2"/>
</dbReference>
<keyword evidence="1" id="KW-0675">Receptor</keyword>
<organism evidence="4 5">
    <name type="scientific">Callipepla squamata</name>
    <name type="common">Scaled quail</name>
    <dbReference type="NCBI Taxonomy" id="9009"/>
    <lineage>
        <taxon>Eukaryota</taxon>
        <taxon>Metazoa</taxon>
        <taxon>Chordata</taxon>
        <taxon>Craniata</taxon>
        <taxon>Vertebrata</taxon>
        <taxon>Euteleostomi</taxon>
        <taxon>Archelosauria</taxon>
        <taxon>Archosauria</taxon>
        <taxon>Dinosauria</taxon>
        <taxon>Saurischia</taxon>
        <taxon>Theropoda</taxon>
        <taxon>Coelurosauria</taxon>
        <taxon>Aves</taxon>
        <taxon>Neognathae</taxon>
        <taxon>Galloanserae</taxon>
        <taxon>Galliformes</taxon>
        <taxon>Odontophoridae</taxon>
        <taxon>Callipepla</taxon>
    </lineage>
</organism>
<evidence type="ECO:0000313" key="5">
    <source>
        <dbReference type="Proteomes" id="UP000198323"/>
    </source>
</evidence>
<dbReference type="PANTHER" id="PTHR19256:SF44">
    <property type="entry name" value="T CELL RECEPTOR GAMMA VARIABLE 9"/>
    <property type="match status" value="1"/>
</dbReference>
<dbReference type="PANTHER" id="PTHR19256">
    <property type="entry name" value="T-CELL RECEPTOR GAMMA CHAIN"/>
    <property type="match status" value="1"/>
</dbReference>
<dbReference type="STRING" id="9009.A0A226MGE3"/>
<dbReference type="OrthoDB" id="8924181at2759"/>
<dbReference type="InterPro" id="IPR036179">
    <property type="entry name" value="Ig-like_dom_sf"/>
</dbReference>
<proteinExistence type="predicted"/>
<dbReference type="InterPro" id="IPR007110">
    <property type="entry name" value="Ig-like_dom"/>
</dbReference>
<comment type="caution">
    <text evidence="4">The sequence shown here is derived from an EMBL/GenBank/DDBJ whole genome shotgun (WGS) entry which is preliminary data.</text>
</comment>
<dbReference type="Gene3D" id="2.60.40.10">
    <property type="entry name" value="Immunoglobulins"/>
    <property type="match status" value="2"/>
</dbReference>
<evidence type="ECO:0000256" key="2">
    <source>
        <dbReference type="ARBA" id="ARBA00023319"/>
    </source>
</evidence>
<dbReference type="InterPro" id="IPR003599">
    <property type="entry name" value="Ig_sub"/>
</dbReference>
<accession>A0A226MGE3</accession>
<gene>
    <name evidence="4" type="ORF">ASZ78_008227</name>
</gene>
<dbReference type="SUPFAM" id="SSF48726">
    <property type="entry name" value="Immunoglobulin"/>
    <property type="match status" value="2"/>
</dbReference>
<keyword evidence="5" id="KW-1185">Reference proteome</keyword>
<sequence length="277" mass="31715">GFAQEIPIQSPVSITRFQKSARMFCEMKKLPGSFENTVIHWYQMKENKAPQRLLFFAGGKATVESGFEGKKYMVDKVPRRNLCILTINDVNPDDAATYYCAYWDPHHDRCSENIKPQSSFNHSFNLSHSQEQEANMLLLAALVVTTSRFYGFTWEIPIQSPVSITKSQGSIRLLCNFEDFSGNFDKTAIHWYQQKENNTLMRMTYSTSGATVVDDSFQKHRYMIQTVSRQKLCILTIRNVLPDDAASYYCAYWVPHYDSSPVITTTNTPPAAQPQVI</sequence>
<dbReference type="SMART" id="SM00409">
    <property type="entry name" value="IG"/>
    <property type="match status" value="2"/>
</dbReference>
<evidence type="ECO:0000259" key="3">
    <source>
        <dbReference type="PROSITE" id="PS50835"/>
    </source>
</evidence>
<evidence type="ECO:0000313" key="4">
    <source>
        <dbReference type="EMBL" id="OXB54354.1"/>
    </source>
</evidence>
<protein>
    <recommendedName>
        <fullName evidence="3">Ig-like domain-containing protein</fullName>
    </recommendedName>
</protein>
<dbReference type="PROSITE" id="PS50835">
    <property type="entry name" value="IG_LIKE"/>
    <property type="match status" value="2"/>
</dbReference>
<feature type="domain" description="Ig-like" evidence="3">
    <location>
        <begin position="157"/>
        <end position="250"/>
    </location>
</feature>
<dbReference type="InterPro" id="IPR013783">
    <property type="entry name" value="Ig-like_fold"/>
</dbReference>
<dbReference type="InterPro" id="IPR051117">
    <property type="entry name" value="TRG_var/const_region"/>
</dbReference>
<dbReference type="Pfam" id="PF07686">
    <property type="entry name" value="V-set"/>
    <property type="match status" value="2"/>
</dbReference>
<dbReference type="InterPro" id="IPR013106">
    <property type="entry name" value="Ig_V-set"/>
</dbReference>
<reference evidence="4 5" key="1">
    <citation type="submission" date="2016-07" db="EMBL/GenBank/DDBJ databases">
        <title>Disparate Historic Effective Population Sizes Predicted by Modern Levels of Genome Diversity for the Scaled Quail (Callipepla squamata) and the Northern Bobwhite (Colinus virginianus): Inferences from First and Second Generation Draft Genome Assemblies for Sympatric New World Quail.</title>
        <authorList>
            <person name="Oldeschulte D.L."/>
            <person name="Halley Y.A."/>
            <person name="Bhattarai E.K."/>
            <person name="Brashear W.A."/>
            <person name="Hill J."/>
            <person name="Metz R.P."/>
            <person name="Johnson C.D."/>
            <person name="Rollins D."/>
            <person name="Peterson M.J."/>
            <person name="Bickhart D.M."/>
            <person name="Decker J.E."/>
            <person name="Seabury C.M."/>
        </authorList>
    </citation>
    <scope>NUCLEOTIDE SEQUENCE [LARGE SCALE GENOMIC DNA]</scope>
    <source>
        <strain evidence="4 5">Texas</strain>
        <tissue evidence="4">Leg muscle</tissue>
    </source>
</reference>
<dbReference type="EMBL" id="MCFN01000934">
    <property type="protein sequence ID" value="OXB54354.1"/>
    <property type="molecule type" value="Genomic_DNA"/>
</dbReference>
<name>A0A226MGE3_CALSU</name>
<keyword evidence="2" id="KW-0393">Immunoglobulin domain</keyword>